<accession>A0ABU9L086</accession>
<protein>
    <submittedName>
        <fullName evidence="2">DUF4199 domain-containing protein</fullName>
    </submittedName>
</protein>
<evidence type="ECO:0000313" key="3">
    <source>
        <dbReference type="Proteomes" id="UP001474120"/>
    </source>
</evidence>
<keyword evidence="3" id="KW-1185">Reference proteome</keyword>
<name>A0ABU9L086_9FLAO</name>
<feature type="transmembrane region" description="Helical" evidence="1">
    <location>
        <begin position="147"/>
        <end position="169"/>
    </location>
</feature>
<dbReference type="RefSeq" id="WP_342159833.1">
    <property type="nucleotide sequence ID" value="NZ_JBCDNA010000002.1"/>
</dbReference>
<feature type="transmembrane region" description="Helical" evidence="1">
    <location>
        <begin position="40"/>
        <end position="60"/>
    </location>
</feature>
<reference evidence="2 3" key="1">
    <citation type="submission" date="2024-04" db="EMBL/GenBank/DDBJ databases">
        <title>whole genome sequencing of Lutimonas vermicola strain IMCC1616.</title>
        <authorList>
            <person name="Bae S.S."/>
        </authorList>
    </citation>
    <scope>NUCLEOTIDE SEQUENCE [LARGE SCALE GENOMIC DNA]</scope>
    <source>
        <strain evidence="2 3">IMCC1616</strain>
    </source>
</reference>
<sequence>MENQPNTSKKSIMLNYGAILGFASIIVMLINYVIGDIYQPHWSLMIFSLAVTSTIIVYGLKKAKEMNSGFLSVGEAIKTGLGISLISALIYIVYLFIFYNMIEPDYFINMAKVQEQMIIERYPNLTDEQMEGAIKNAGMFANTGANLTLTMIISLFFGLIISLIAGLVMKKTEEA</sequence>
<dbReference type="Pfam" id="PF13858">
    <property type="entry name" value="DUF4199"/>
    <property type="match status" value="1"/>
</dbReference>
<keyword evidence="1" id="KW-1133">Transmembrane helix</keyword>
<dbReference type="InterPro" id="IPR025250">
    <property type="entry name" value="DUF4199"/>
</dbReference>
<comment type="caution">
    <text evidence="2">The sequence shown here is derived from an EMBL/GenBank/DDBJ whole genome shotgun (WGS) entry which is preliminary data.</text>
</comment>
<evidence type="ECO:0000313" key="2">
    <source>
        <dbReference type="EMBL" id="MEL4455858.1"/>
    </source>
</evidence>
<proteinExistence type="predicted"/>
<keyword evidence="1" id="KW-0812">Transmembrane</keyword>
<dbReference type="Proteomes" id="UP001474120">
    <property type="component" value="Unassembled WGS sequence"/>
</dbReference>
<organism evidence="2 3">
    <name type="scientific">Lutimonas vermicola</name>
    <dbReference type="NCBI Taxonomy" id="414288"/>
    <lineage>
        <taxon>Bacteria</taxon>
        <taxon>Pseudomonadati</taxon>
        <taxon>Bacteroidota</taxon>
        <taxon>Flavobacteriia</taxon>
        <taxon>Flavobacteriales</taxon>
        <taxon>Flavobacteriaceae</taxon>
        <taxon>Lutimonas</taxon>
    </lineage>
</organism>
<keyword evidence="1" id="KW-0472">Membrane</keyword>
<gene>
    <name evidence="2" type="ORF">AABB81_08120</name>
</gene>
<dbReference type="EMBL" id="JBCDNA010000002">
    <property type="protein sequence ID" value="MEL4455858.1"/>
    <property type="molecule type" value="Genomic_DNA"/>
</dbReference>
<evidence type="ECO:0000256" key="1">
    <source>
        <dbReference type="SAM" id="Phobius"/>
    </source>
</evidence>
<feature type="transmembrane region" description="Helical" evidence="1">
    <location>
        <begin position="12"/>
        <end position="34"/>
    </location>
</feature>
<feature type="transmembrane region" description="Helical" evidence="1">
    <location>
        <begin position="81"/>
        <end position="102"/>
    </location>
</feature>